<dbReference type="PRINTS" id="PR01411">
    <property type="entry name" value="CCMFBIOGNSIS"/>
</dbReference>
<evidence type="ECO:0000256" key="6">
    <source>
        <dbReference type="ARBA" id="ARBA00022748"/>
    </source>
</evidence>
<keyword evidence="3" id="KW-1003">Cell membrane</keyword>
<keyword evidence="14" id="KW-1185">Reference proteome</keyword>
<feature type="transmembrane region" description="Helical" evidence="10">
    <location>
        <begin position="354"/>
        <end position="375"/>
    </location>
</feature>
<feature type="transmembrane region" description="Helical" evidence="10">
    <location>
        <begin position="125"/>
        <end position="143"/>
    </location>
</feature>
<dbReference type="Pfam" id="PF01578">
    <property type="entry name" value="Cytochrom_C_asm"/>
    <property type="match status" value="1"/>
</dbReference>
<protein>
    <submittedName>
        <fullName evidence="13">Cytochrome c-type biogenesis protein</fullName>
    </submittedName>
</protein>
<keyword evidence="6" id="KW-0201">Cytochrome c-type biogenesis</keyword>
<feature type="transmembrane region" description="Helical" evidence="10">
    <location>
        <begin position="211"/>
        <end position="230"/>
    </location>
</feature>
<feature type="domain" description="Cytochrome c-type biogenesis protein CcmF C-terminal" evidence="12">
    <location>
        <begin position="316"/>
        <end position="622"/>
    </location>
</feature>
<evidence type="ECO:0000256" key="7">
    <source>
        <dbReference type="ARBA" id="ARBA00022989"/>
    </source>
</evidence>
<dbReference type="Proteomes" id="UP000002528">
    <property type="component" value="Chromosome"/>
</dbReference>
<dbReference type="GO" id="GO:0005886">
    <property type="term" value="C:plasma membrane"/>
    <property type="evidence" value="ECO:0007669"/>
    <property type="project" value="UniProtKB-SubCell"/>
</dbReference>
<keyword evidence="5 10" id="KW-0812">Transmembrane</keyword>
<keyword evidence="4" id="KW-0997">Cell inner membrane</keyword>
<name>Q4FNY4_PELUB</name>
<accession>Q4FNY4</accession>
<comment type="subcellular location">
    <subcellularLocation>
        <location evidence="1">Cell inner membrane</location>
        <topology evidence="1">Multi-pass membrane protein</topology>
    </subcellularLocation>
</comment>
<reference evidence="13 14" key="1">
    <citation type="journal article" date="2005" name="Science">
        <title>Genome streamlining in a cosmopolitan oceanic bacterium.</title>
        <authorList>
            <person name="Giovannoni S.J."/>
            <person name="Tripp H.J."/>
            <person name="Givan S."/>
            <person name="Podar M."/>
            <person name="Vergin K.L."/>
            <person name="Baptista D."/>
            <person name="Bibbs L."/>
            <person name="Eads J."/>
            <person name="Richardson T.H."/>
            <person name="Noordewier M."/>
            <person name="Rappe M.S."/>
            <person name="Short J.M."/>
            <person name="Carrington J.C."/>
            <person name="Mathur E.J."/>
        </authorList>
    </citation>
    <scope>NUCLEOTIDE SEQUENCE [LARGE SCALE GENOMIC DNA]</scope>
    <source>
        <strain evidence="13 14">HTCC1062</strain>
    </source>
</reference>
<evidence type="ECO:0000256" key="8">
    <source>
        <dbReference type="ARBA" id="ARBA00023136"/>
    </source>
</evidence>
<proteinExistence type="inferred from homology"/>
<dbReference type="InterPro" id="IPR002541">
    <property type="entry name" value="Cyt_c_assembly"/>
</dbReference>
<dbReference type="AlphaFoldDB" id="Q4FNY4"/>
<feature type="transmembrane region" description="Helical" evidence="10">
    <location>
        <begin position="395"/>
        <end position="413"/>
    </location>
</feature>
<dbReference type="KEGG" id="pub:SAR11_0284"/>
<evidence type="ECO:0000256" key="4">
    <source>
        <dbReference type="ARBA" id="ARBA00022519"/>
    </source>
</evidence>
<dbReference type="HOGENOM" id="CLU_015041_3_0_5"/>
<sequence>MLANQIGYYSLILGLLLSVLLCGVSIKDFNKTNKQINQNILSLSFLQLVFVIVSFLSLIVSFINSDFSNETVFNNSHTTKPLFYKISGTWGNHEGSLLLWLLVLTLFIFLFLIKSREQPKKYRILTLLFQQIIIIGFFLFVLITSNPFNYLFPIPNEGLGLNPILQDPALAIHPPILYLGYVGTSIIFSSSLAAVTQNYVTKEWGQHIKKWVLVSWIFLTIGIMLGSIWAYYELGWGGFWFWDPVENVSLMPWLTLTALLHCIVVLERRASLTSWVVILSITTFTLSMCGTFLVRSGILNSVHTFANDPARGIFILIFLFALIVLSLGIFFIFHKENNKSSNNFFWLSRETSILINNWFMMYFLAVVLIGTVYPIFLDVISSEKISVGPPFYHKLIVPFLIPFLLFMSLGPRLKWIKSKIENKNSLIITFIISVMLTFFIIKNLTADLLFYTVLISAAFFLFFTTLKELFIKKFNNISQTVSHFGFSLLILSILFNSILSSEIITNIKIGERYDYNKGEIFFKKVEERKESNFNSIIASFEIKDKNGKTIELKPEIRIYNQPIIITSEADIRTTLLEDKFLVMNLVKGNEYFNIRYQIKPFMVWIWVSVLLLSLGGLMSLFKKEI</sequence>
<feature type="transmembrane region" description="Helical" evidence="10">
    <location>
        <begin position="250"/>
        <end position="266"/>
    </location>
</feature>
<feature type="domain" description="Cytochrome c assembly protein" evidence="11">
    <location>
        <begin position="90"/>
        <end position="296"/>
    </location>
</feature>
<dbReference type="GO" id="GO:0020037">
    <property type="term" value="F:heme binding"/>
    <property type="evidence" value="ECO:0007669"/>
    <property type="project" value="InterPro"/>
</dbReference>
<evidence type="ECO:0000259" key="12">
    <source>
        <dbReference type="Pfam" id="PF16327"/>
    </source>
</evidence>
<feature type="transmembrane region" description="Helical" evidence="10">
    <location>
        <begin position="425"/>
        <end position="442"/>
    </location>
</feature>
<evidence type="ECO:0000313" key="14">
    <source>
        <dbReference type="Proteomes" id="UP000002528"/>
    </source>
</evidence>
<dbReference type="GeneID" id="66294780"/>
<evidence type="ECO:0000256" key="3">
    <source>
        <dbReference type="ARBA" id="ARBA00022475"/>
    </source>
</evidence>
<dbReference type="PANTHER" id="PTHR43653:SF1">
    <property type="entry name" value="CYTOCHROME C-TYPE BIOGENESIS PROTEIN CCMF"/>
    <property type="match status" value="1"/>
</dbReference>
<feature type="transmembrane region" description="Helical" evidence="10">
    <location>
        <begin position="601"/>
        <end position="621"/>
    </location>
</feature>
<dbReference type="PANTHER" id="PTHR43653">
    <property type="entry name" value="CYTOCHROME C ASSEMBLY PROTEIN-RELATED"/>
    <property type="match status" value="1"/>
</dbReference>
<feature type="transmembrane region" description="Helical" evidence="10">
    <location>
        <begin position="176"/>
        <end position="199"/>
    </location>
</feature>
<dbReference type="EMBL" id="CP000084">
    <property type="protein sequence ID" value="AAZ21105.1"/>
    <property type="molecule type" value="Genomic_DNA"/>
</dbReference>
<feature type="transmembrane region" description="Helical" evidence="10">
    <location>
        <begin position="38"/>
        <end position="63"/>
    </location>
</feature>
<dbReference type="RefSeq" id="WP_011281599.1">
    <property type="nucleotide sequence ID" value="NC_007205.1"/>
</dbReference>
<feature type="transmembrane region" description="Helical" evidence="10">
    <location>
        <begin position="313"/>
        <end position="333"/>
    </location>
</feature>
<dbReference type="GO" id="GO:0015232">
    <property type="term" value="F:heme transmembrane transporter activity"/>
    <property type="evidence" value="ECO:0007669"/>
    <property type="project" value="InterPro"/>
</dbReference>
<feature type="transmembrane region" description="Helical" evidence="10">
    <location>
        <begin position="481"/>
        <end position="499"/>
    </location>
</feature>
<evidence type="ECO:0000256" key="10">
    <source>
        <dbReference type="SAM" id="Phobius"/>
    </source>
</evidence>
<dbReference type="GO" id="GO:0017004">
    <property type="term" value="P:cytochrome complex assembly"/>
    <property type="evidence" value="ECO:0007669"/>
    <property type="project" value="UniProtKB-KW"/>
</dbReference>
<feature type="transmembrane region" description="Helical" evidence="10">
    <location>
        <begin position="6"/>
        <end position="26"/>
    </location>
</feature>
<dbReference type="InterPro" id="IPR032523">
    <property type="entry name" value="CcmF_C"/>
</dbReference>
<keyword evidence="7 10" id="KW-1133">Transmembrane helix</keyword>
<evidence type="ECO:0000259" key="11">
    <source>
        <dbReference type="Pfam" id="PF01578"/>
    </source>
</evidence>
<dbReference type="InterPro" id="IPR003567">
    <property type="entry name" value="Cyt_c_biogenesis"/>
</dbReference>
<feature type="transmembrane region" description="Helical" evidence="10">
    <location>
        <begin position="273"/>
        <end position="293"/>
    </location>
</feature>
<dbReference type="PRINTS" id="PR01410">
    <property type="entry name" value="CCBIOGENESIS"/>
</dbReference>
<comment type="similarity">
    <text evidence="2">Belongs to the CcmF/CycK/Ccl1/NrfE/CcsA family.</text>
</comment>
<gene>
    <name evidence="13" type="primary">ccmF</name>
    <name evidence="13" type="ordered locus">SAR11_0284</name>
</gene>
<evidence type="ECO:0000256" key="5">
    <source>
        <dbReference type="ARBA" id="ARBA00022692"/>
    </source>
</evidence>
<evidence type="ECO:0000256" key="2">
    <source>
        <dbReference type="ARBA" id="ARBA00009186"/>
    </source>
</evidence>
<dbReference type="eggNOG" id="COG1138">
    <property type="taxonomic scope" value="Bacteria"/>
</dbReference>
<keyword evidence="8 10" id="KW-0472">Membrane</keyword>
<evidence type="ECO:0000256" key="1">
    <source>
        <dbReference type="ARBA" id="ARBA00004429"/>
    </source>
</evidence>
<evidence type="ECO:0000313" key="13">
    <source>
        <dbReference type="EMBL" id="AAZ21105.1"/>
    </source>
</evidence>
<evidence type="ECO:0000256" key="9">
    <source>
        <dbReference type="ARBA" id="ARBA00037230"/>
    </source>
</evidence>
<dbReference type="Pfam" id="PF16327">
    <property type="entry name" value="CcmF_C"/>
    <property type="match status" value="1"/>
</dbReference>
<comment type="function">
    <text evidence="9">Required for the biogenesis of c-type cytochromes. Possible subunit of a heme lyase.</text>
</comment>
<dbReference type="STRING" id="335992.SAR11_0284"/>
<feature type="transmembrane region" description="Helical" evidence="10">
    <location>
        <begin position="448"/>
        <end position="469"/>
    </location>
</feature>
<feature type="transmembrane region" description="Helical" evidence="10">
    <location>
        <begin position="97"/>
        <end position="113"/>
    </location>
</feature>
<dbReference type="OrthoDB" id="9761451at2"/>
<organism evidence="13 14">
    <name type="scientific">Pelagibacter ubique (strain HTCC1062)</name>
    <dbReference type="NCBI Taxonomy" id="335992"/>
    <lineage>
        <taxon>Bacteria</taxon>
        <taxon>Pseudomonadati</taxon>
        <taxon>Pseudomonadota</taxon>
        <taxon>Alphaproteobacteria</taxon>
        <taxon>Candidatus Pelagibacterales</taxon>
        <taxon>Candidatus Pelagibacteraceae</taxon>
        <taxon>Candidatus Pelagibacter</taxon>
    </lineage>
</organism>
<dbReference type="InterPro" id="IPR003568">
    <property type="entry name" value="Cyt_c_biogenesis_CcmF"/>
</dbReference>